<gene>
    <name evidence="1" type="ORF">N7517_003605</name>
</gene>
<dbReference type="AlphaFoldDB" id="A0A9W9S6K7"/>
<evidence type="ECO:0000313" key="2">
    <source>
        <dbReference type="Proteomes" id="UP001147752"/>
    </source>
</evidence>
<comment type="caution">
    <text evidence="1">The sequence shown here is derived from an EMBL/GenBank/DDBJ whole genome shotgun (WGS) entry which is preliminary data.</text>
</comment>
<sequence>MSLVNTIPAESYLGTIGGISVSWNPNAITNLPANAEAYRVELKALKSTTETVAVACARRIRKTSVRILGSFHDSTTNLAAGEITEDACHCSISLKPGGAKAHIYVTNLRRVPIESMRLLGESIILKGSMSRDPNLSIGSLPVVWPWE</sequence>
<protein>
    <submittedName>
        <fullName evidence="1">Uncharacterized protein</fullName>
    </submittedName>
</protein>
<name>A0A9W9S6K7_9EURO</name>
<dbReference type="EMBL" id="JAPZBT010000002">
    <property type="protein sequence ID" value="KAJ5371599.1"/>
    <property type="molecule type" value="Genomic_DNA"/>
</dbReference>
<accession>A0A9W9S6K7</accession>
<reference evidence="1" key="1">
    <citation type="submission" date="2022-12" db="EMBL/GenBank/DDBJ databases">
        <authorList>
            <person name="Petersen C."/>
        </authorList>
    </citation>
    <scope>NUCLEOTIDE SEQUENCE</scope>
    <source>
        <strain evidence="1">IBT 3081</strain>
    </source>
</reference>
<organism evidence="1 2">
    <name type="scientific">Penicillium concentricum</name>
    <dbReference type="NCBI Taxonomy" id="293559"/>
    <lineage>
        <taxon>Eukaryota</taxon>
        <taxon>Fungi</taxon>
        <taxon>Dikarya</taxon>
        <taxon>Ascomycota</taxon>
        <taxon>Pezizomycotina</taxon>
        <taxon>Eurotiomycetes</taxon>
        <taxon>Eurotiomycetidae</taxon>
        <taxon>Eurotiales</taxon>
        <taxon>Aspergillaceae</taxon>
        <taxon>Penicillium</taxon>
    </lineage>
</organism>
<dbReference type="Proteomes" id="UP001147752">
    <property type="component" value="Unassembled WGS sequence"/>
</dbReference>
<evidence type="ECO:0000313" key="1">
    <source>
        <dbReference type="EMBL" id="KAJ5371599.1"/>
    </source>
</evidence>
<dbReference type="RefSeq" id="XP_056577585.1">
    <property type="nucleotide sequence ID" value="XM_056721335.1"/>
</dbReference>
<proteinExistence type="predicted"/>
<dbReference type="GeneID" id="81460518"/>
<dbReference type="OrthoDB" id="4358391at2759"/>
<keyword evidence="2" id="KW-1185">Reference proteome</keyword>
<reference evidence="1" key="2">
    <citation type="journal article" date="2023" name="IMA Fungus">
        <title>Comparative genomic study of the Penicillium genus elucidates a diverse pangenome and 15 lateral gene transfer events.</title>
        <authorList>
            <person name="Petersen C."/>
            <person name="Sorensen T."/>
            <person name="Nielsen M.R."/>
            <person name="Sondergaard T.E."/>
            <person name="Sorensen J.L."/>
            <person name="Fitzpatrick D.A."/>
            <person name="Frisvad J.C."/>
            <person name="Nielsen K.L."/>
        </authorList>
    </citation>
    <scope>NUCLEOTIDE SEQUENCE</scope>
    <source>
        <strain evidence="1">IBT 3081</strain>
    </source>
</reference>